<dbReference type="Gene3D" id="3.40.50.410">
    <property type="entry name" value="von Willebrand factor, type A domain"/>
    <property type="match status" value="1"/>
</dbReference>
<evidence type="ECO:0000256" key="4">
    <source>
        <dbReference type="ARBA" id="ARBA00023136"/>
    </source>
</evidence>
<feature type="transmembrane region" description="Helical" evidence="5">
    <location>
        <begin position="295"/>
        <end position="311"/>
    </location>
</feature>
<gene>
    <name evidence="7" type="ORF">ENV67_07980</name>
</gene>
<keyword evidence="2 5" id="KW-0812">Transmembrane</keyword>
<dbReference type="Pfam" id="PF00092">
    <property type="entry name" value="VWA"/>
    <property type="match status" value="1"/>
</dbReference>
<proteinExistence type="predicted"/>
<dbReference type="PROSITE" id="PS50234">
    <property type="entry name" value="VWFA"/>
    <property type="match status" value="1"/>
</dbReference>
<dbReference type="InterPro" id="IPR033881">
    <property type="entry name" value="vWA_BatA_type"/>
</dbReference>
<dbReference type="InterPro" id="IPR050768">
    <property type="entry name" value="UPF0353/GerABKA_families"/>
</dbReference>
<organism evidence="7">
    <name type="scientific">candidate division WOR-3 bacterium</name>
    <dbReference type="NCBI Taxonomy" id="2052148"/>
    <lineage>
        <taxon>Bacteria</taxon>
        <taxon>Bacteria division WOR-3</taxon>
    </lineage>
</organism>
<name>A0A7C4U856_UNCW3</name>
<keyword evidence="4 5" id="KW-0472">Membrane</keyword>
<feature type="domain" description="VWFA" evidence="6">
    <location>
        <begin position="82"/>
        <end position="275"/>
    </location>
</feature>
<dbReference type="AlphaFoldDB" id="A0A7C4U856"/>
<keyword evidence="3 5" id="KW-1133">Transmembrane helix</keyword>
<dbReference type="EMBL" id="DTHG01000097">
    <property type="protein sequence ID" value="HGW92457.1"/>
    <property type="molecule type" value="Genomic_DNA"/>
</dbReference>
<evidence type="ECO:0000256" key="2">
    <source>
        <dbReference type="ARBA" id="ARBA00022692"/>
    </source>
</evidence>
<reference evidence="7" key="1">
    <citation type="journal article" date="2020" name="mSystems">
        <title>Genome- and Community-Level Interaction Insights into Carbon Utilization and Element Cycling Functions of Hydrothermarchaeota in Hydrothermal Sediment.</title>
        <authorList>
            <person name="Zhou Z."/>
            <person name="Liu Y."/>
            <person name="Xu W."/>
            <person name="Pan J."/>
            <person name="Luo Z.H."/>
            <person name="Li M."/>
        </authorList>
    </citation>
    <scope>NUCLEOTIDE SEQUENCE [LARGE SCALE GENOMIC DNA]</scope>
    <source>
        <strain evidence="7">SpSt-780</strain>
    </source>
</reference>
<dbReference type="SMART" id="SM00327">
    <property type="entry name" value="VWA"/>
    <property type="match status" value="1"/>
</dbReference>
<dbReference type="CDD" id="cd01467">
    <property type="entry name" value="vWA_BatA_type"/>
    <property type="match status" value="1"/>
</dbReference>
<evidence type="ECO:0000256" key="1">
    <source>
        <dbReference type="ARBA" id="ARBA00022475"/>
    </source>
</evidence>
<dbReference type="PANTHER" id="PTHR22550:SF5">
    <property type="entry name" value="LEUCINE ZIPPER PROTEIN 4"/>
    <property type="match status" value="1"/>
</dbReference>
<accession>A0A7C4U856</accession>
<feature type="transmembrane region" description="Helical" evidence="5">
    <location>
        <begin position="6"/>
        <end position="23"/>
    </location>
</feature>
<evidence type="ECO:0000313" key="7">
    <source>
        <dbReference type="EMBL" id="HGW92457.1"/>
    </source>
</evidence>
<dbReference type="InterPro" id="IPR002035">
    <property type="entry name" value="VWF_A"/>
</dbReference>
<dbReference type="PANTHER" id="PTHR22550">
    <property type="entry name" value="SPORE GERMINATION PROTEIN"/>
    <property type="match status" value="1"/>
</dbReference>
<keyword evidence="1" id="KW-1003">Cell membrane</keyword>
<feature type="transmembrane region" description="Helical" evidence="5">
    <location>
        <begin position="44"/>
        <end position="64"/>
    </location>
</feature>
<protein>
    <submittedName>
        <fullName evidence="7">VWA domain-containing protein</fullName>
    </submittedName>
</protein>
<evidence type="ECO:0000256" key="5">
    <source>
        <dbReference type="SAM" id="Phobius"/>
    </source>
</evidence>
<comment type="caution">
    <text evidence="7">The sequence shown here is derived from an EMBL/GenBank/DDBJ whole genome shotgun (WGS) entry which is preliminary data.</text>
</comment>
<sequence>MLIDKPIYLLLLLIIPFLYLYNRKKKHLTYSLVFLLPKKKIYRFLREIPLILLLLILFFQIIGISRPRKGVEKEEIETKGIDIVIALDISGSMLSEDFKPQNRVTVAKDVAKDFVMKRTGDRIGLVVFANGALMQCPLTIDRNIIIKMIKDVNVGLLPDGTAIGMGIATSLILFENSEAKEKVIILITDGINNAGKITPLEATSMAKKMGIKIYTIGIGKKGEVPYPVYQGGIKRYVMTNFEINDSELSEIAYSTGGKYFAATDENMLKDVMETINKLEPTTFKVIKYKSYYERFNLFLIPAIILFIFYFLEPLITWRLT</sequence>
<evidence type="ECO:0000259" key="6">
    <source>
        <dbReference type="PROSITE" id="PS50234"/>
    </source>
</evidence>
<dbReference type="InterPro" id="IPR036465">
    <property type="entry name" value="vWFA_dom_sf"/>
</dbReference>
<dbReference type="SUPFAM" id="SSF53300">
    <property type="entry name" value="vWA-like"/>
    <property type="match status" value="1"/>
</dbReference>
<evidence type="ECO:0000256" key="3">
    <source>
        <dbReference type="ARBA" id="ARBA00022989"/>
    </source>
</evidence>